<dbReference type="InterPro" id="IPR018702">
    <property type="entry name" value="DUF2207"/>
</dbReference>
<proteinExistence type="predicted"/>
<evidence type="ECO:0000313" key="3">
    <source>
        <dbReference type="EMBL" id="MTD00752.1"/>
    </source>
</evidence>
<dbReference type="RefSeq" id="WP_154617020.1">
    <property type="nucleotide sequence ID" value="NZ_JADFAY010000005.1"/>
</dbReference>
<gene>
    <name evidence="3" type="ORF">GKS16_00415</name>
</gene>
<dbReference type="Pfam" id="PF09972">
    <property type="entry name" value="DUF2207"/>
    <property type="match status" value="1"/>
</dbReference>
<accession>A0A6L6G5W3</accession>
<reference evidence="3 4" key="1">
    <citation type="submission" date="2019-11" db="EMBL/GenBank/DDBJ databases">
        <title>Streptococcus uberis isolated from clinical mastitis cases on a southeastern Queensland dairy.</title>
        <authorList>
            <person name="Workentine M.L."/>
            <person name="Price R."/>
            <person name="Olchowy T."/>
        </authorList>
    </citation>
    <scope>NUCLEOTIDE SEQUENCE [LARGE SCALE GENOMIC DNA]</scope>
    <source>
        <strain evidence="3 4">OLC4459-A17</strain>
    </source>
</reference>
<protein>
    <submittedName>
        <fullName evidence="3">DUF2207 domain-containing protein</fullName>
    </submittedName>
</protein>
<sequence>MKKWIFLFILFLGFFGQNILASEVDYRIPLYEGFLTVNEDNSADFRQEVTYIFSSDYNGQYLSLGKAGNMPDGFGIDQNPQVQAYKNGQKVEVSSFLEDLGDGYRLKVYNSGQATDKVKIVVTWKLRHLLTKYQDIAVLNWKPISDWDETLETVHFTIKSQKTSQEQEMYLHRGYFSPGAHEKGKNQIDMRASKVSGVLEFHGYWDSSIVTGMAENQNYLPKFKKTEEAIAKNTRLANNIVNYYIYIVVALLFLLAGFCWYLFKKSVFRYSNHKDERLYALPGDQAPLVIAQKIFHLDLQKLNPSQSILKDDNISFENLVQATLLDLVDRKAIMMEKEDNHYYLSLVNDSHLSDFEKAFVRMAFGDQKKLKTDQLFADYFFDSGIEKKLKKQYKGQELQRQVNQRGKEHLDKLDRAFRNLTELVKNHIGTEGDHYYRSMTVKEKIYLGLANAFLVFIIIILFCLGFYVMAMANGRNLIIDIVLALIAIVGIYQMTKQTSKDLLQGVLTQEGQLARQPWDAFIHMLKDIDHFEKAEVESLVVWNRMLVYASMFGFAEQVEKYMILHGIQLEDKNLGHQYGSIHPFMYGMTNNLTSSSMAASNASHFSVSSGSSSGGFSGGGFSGGGGGGGGGAF</sequence>
<name>A0A6L6G5W3_STRUB</name>
<evidence type="ECO:0000259" key="2">
    <source>
        <dbReference type="Pfam" id="PF20990"/>
    </source>
</evidence>
<feature type="domain" description="Predicted membrane protein YciQ-like C-terminal" evidence="2">
    <location>
        <begin position="281"/>
        <end position="562"/>
    </location>
</feature>
<dbReference type="Proteomes" id="UP000483839">
    <property type="component" value="Unassembled WGS sequence"/>
</dbReference>
<feature type="domain" description="DUF2207" evidence="1">
    <location>
        <begin position="27"/>
        <end position="205"/>
    </location>
</feature>
<dbReference type="InterPro" id="IPR048389">
    <property type="entry name" value="YciQ-like_C"/>
</dbReference>
<evidence type="ECO:0000313" key="4">
    <source>
        <dbReference type="Proteomes" id="UP000483839"/>
    </source>
</evidence>
<dbReference type="EMBL" id="WLXI01000003">
    <property type="protein sequence ID" value="MTD00752.1"/>
    <property type="molecule type" value="Genomic_DNA"/>
</dbReference>
<dbReference type="AlphaFoldDB" id="A0A6L6G5W3"/>
<evidence type="ECO:0000259" key="1">
    <source>
        <dbReference type="Pfam" id="PF09972"/>
    </source>
</evidence>
<comment type="caution">
    <text evidence="3">The sequence shown here is derived from an EMBL/GenBank/DDBJ whole genome shotgun (WGS) entry which is preliminary data.</text>
</comment>
<dbReference type="Pfam" id="PF20990">
    <property type="entry name" value="DUF2207_C"/>
    <property type="match status" value="1"/>
</dbReference>
<organism evidence="3 4">
    <name type="scientific">Streptococcus uberis</name>
    <dbReference type="NCBI Taxonomy" id="1349"/>
    <lineage>
        <taxon>Bacteria</taxon>
        <taxon>Bacillati</taxon>
        <taxon>Bacillota</taxon>
        <taxon>Bacilli</taxon>
        <taxon>Lactobacillales</taxon>
        <taxon>Streptococcaceae</taxon>
        <taxon>Streptococcus</taxon>
    </lineage>
</organism>